<keyword evidence="2" id="KW-1185">Reference proteome</keyword>
<comment type="caution">
    <text evidence="1">The sequence shown here is derived from an EMBL/GenBank/DDBJ whole genome shotgun (WGS) entry which is preliminary data.</text>
</comment>
<accession>A0AAV9M321</accession>
<dbReference type="AlphaFoldDB" id="A0AAV9M321"/>
<protein>
    <submittedName>
        <fullName evidence="1">Uncharacterized protein</fullName>
    </submittedName>
</protein>
<dbReference type="Proteomes" id="UP001311915">
    <property type="component" value="Unassembled WGS sequence"/>
</dbReference>
<dbReference type="EMBL" id="JAWPEI010000003">
    <property type="protein sequence ID" value="KAK4732460.1"/>
    <property type="molecule type" value="Genomic_DNA"/>
</dbReference>
<proteinExistence type="predicted"/>
<organism evidence="1 2">
    <name type="scientific">Solanum pinnatisectum</name>
    <name type="common">tansyleaf nightshade</name>
    <dbReference type="NCBI Taxonomy" id="50273"/>
    <lineage>
        <taxon>Eukaryota</taxon>
        <taxon>Viridiplantae</taxon>
        <taxon>Streptophyta</taxon>
        <taxon>Embryophyta</taxon>
        <taxon>Tracheophyta</taxon>
        <taxon>Spermatophyta</taxon>
        <taxon>Magnoliopsida</taxon>
        <taxon>eudicotyledons</taxon>
        <taxon>Gunneridae</taxon>
        <taxon>Pentapetalae</taxon>
        <taxon>asterids</taxon>
        <taxon>lamiids</taxon>
        <taxon>Solanales</taxon>
        <taxon>Solanaceae</taxon>
        <taxon>Solanoideae</taxon>
        <taxon>Solaneae</taxon>
        <taxon>Solanum</taxon>
    </lineage>
</organism>
<gene>
    <name evidence="1" type="ORF">R3W88_025448</name>
</gene>
<evidence type="ECO:0000313" key="1">
    <source>
        <dbReference type="EMBL" id="KAK4732460.1"/>
    </source>
</evidence>
<sequence>MSYIFLTSSIAERLWKKFSNVAGINTDKMHLQQLITSWWKLTGPAKLQAVYKTMPTIVMWTLWKRRNARKHGENVSYTSMEWQIQDIVKKFIKVSYPWVKGWSWNWFEMVEKLKELRPKLHFVWVTWKYPNSQRLKCNTDGASRGNPGLSSYGFCTRDDRGDLIFAEQSCHSHRYLMEEKKSKK</sequence>
<reference evidence="1 2" key="1">
    <citation type="submission" date="2023-10" db="EMBL/GenBank/DDBJ databases">
        <title>Genome-Wide Identification Analysis in wild type Solanum Pinnatisectum Reveals Some Genes Defensing Phytophthora Infestans.</title>
        <authorList>
            <person name="Sun C."/>
        </authorList>
    </citation>
    <scope>NUCLEOTIDE SEQUENCE [LARGE SCALE GENOMIC DNA]</scope>
    <source>
        <strain evidence="1">LQN</strain>
        <tissue evidence="1">Leaf</tissue>
    </source>
</reference>
<name>A0AAV9M321_9SOLN</name>
<evidence type="ECO:0000313" key="2">
    <source>
        <dbReference type="Proteomes" id="UP001311915"/>
    </source>
</evidence>